<proteinExistence type="predicted"/>
<evidence type="ECO:0000313" key="2">
    <source>
        <dbReference type="EMBL" id="DAF52214.1"/>
    </source>
</evidence>
<evidence type="ECO:0000256" key="1">
    <source>
        <dbReference type="SAM" id="MobiDB-lite"/>
    </source>
</evidence>
<sequence>MGFNRAITAKGAKPSEPAAAIQRRMSAARPGELTRGAEIPSQLGGFASTRRPGRTGPVGESHPQDKSTSATRLARPGQLDSANHHHRRRERPCVFPVAPGS</sequence>
<reference evidence="2" key="1">
    <citation type="journal article" date="2021" name="Proc. Natl. Acad. Sci. U.S.A.">
        <title>A Catalog of Tens of Thousands of Viruses from Human Metagenomes Reveals Hidden Associations with Chronic Diseases.</title>
        <authorList>
            <person name="Tisza M.J."/>
            <person name="Buck C.B."/>
        </authorList>
    </citation>
    <scope>NUCLEOTIDE SEQUENCE</scope>
    <source>
        <strain evidence="2">Ctq8D8</strain>
    </source>
</reference>
<organism evidence="2">
    <name type="scientific">Siphoviridae sp. ctq8D8</name>
    <dbReference type="NCBI Taxonomy" id="2827944"/>
    <lineage>
        <taxon>Viruses</taxon>
        <taxon>Duplodnaviria</taxon>
        <taxon>Heunggongvirae</taxon>
        <taxon>Uroviricota</taxon>
        <taxon>Caudoviricetes</taxon>
    </lineage>
</organism>
<name>A0A8S5SMM1_9CAUD</name>
<accession>A0A8S5SMM1</accession>
<protein>
    <submittedName>
        <fullName evidence="2">Uncharacterized protein</fullName>
    </submittedName>
</protein>
<feature type="region of interest" description="Disordered" evidence="1">
    <location>
        <begin position="1"/>
        <end position="101"/>
    </location>
</feature>
<dbReference type="EMBL" id="BK032630">
    <property type="protein sequence ID" value="DAF52214.1"/>
    <property type="molecule type" value="Genomic_DNA"/>
</dbReference>